<name>A0A290Q938_9BACT</name>
<dbReference type="InterPro" id="IPR001107">
    <property type="entry name" value="Band_7"/>
</dbReference>
<dbReference type="EMBL" id="CP023344">
    <property type="protein sequence ID" value="ATC64757.1"/>
    <property type="molecule type" value="Genomic_DNA"/>
</dbReference>
<protein>
    <recommendedName>
        <fullName evidence="3">Band 7 domain-containing protein</fullName>
    </recommendedName>
</protein>
<dbReference type="Proteomes" id="UP000217265">
    <property type="component" value="Chromosome"/>
</dbReference>
<feature type="transmembrane region" description="Helical" evidence="2">
    <location>
        <begin position="141"/>
        <end position="159"/>
    </location>
</feature>
<feature type="transmembrane region" description="Helical" evidence="2">
    <location>
        <begin position="180"/>
        <end position="201"/>
    </location>
</feature>
<evidence type="ECO:0000313" key="5">
    <source>
        <dbReference type="Proteomes" id="UP000217265"/>
    </source>
</evidence>
<dbReference type="SUPFAM" id="SSF117892">
    <property type="entry name" value="Band 7/SPFH domain"/>
    <property type="match status" value="1"/>
</dbReference>
<dbReference type="AlphaFoldDB" id="A0A290Q938"/>
<dbReference type="KEGG" id="vbh:CMV30_12725"/>
<feature type="transmembrane region" description="Helical" evidence="2">
    <location>
        <begin position="285"/>
        <end position="307"/>
    </location>
</feature>
<evidence type="ECO:0000313" key="4">
    <source>
        <dbReference type="EMBL" id="ATC64757.1"/>
    </source>
</evidence>
<accession>A0A290Q938</accession>
<keyword evidence="5" id="KW-1185">Reference proteome</keyword>
<keyword evidence="2" id="KW-0472">Membrane</keyword>
<feature type="transmembrane region" description="Helical" evidence="2">
    <location>
        <begin position="12"/>
        <end position="33"/>
    </location>
</feature>
<reference evidence="4 5" key="1">
    <citation type="submission" date="2017-09" db="EMBL/GenBank/DDBJ databases">
        <title>Complete genome sequence of Verrucomicrobial strain HZ-65, isolated from freshwater.</title>
        <authorList>
            <person name="Choi A."/>
        </authorList>
    </citation>
    <scope>NUCLEOTIDE SEQUENCE [LARGE SCALE GENOMIC DNA]</scope>
    <source>
        <strain evidence="4 5">HZ-65</strain>
    </source>
</reference>
<feature type="transmembrane region" description="Helical" evidence="2">
    <location>
        <begin position="39"/>
        <end position="57"/>
    </location>
</feature>
<dbReference type="Pfam" id="PF01145">
    <property type="entry name" value="Band_7"/>
    <property type="match status" value="1"/>
</dbReference>
<keyword evidence="2" id="KW-1133">Transmembrane helix</keyword>
<evidence type="ECO:0000256" key="1">
    <source>
        <dbReference type="ARBA" id="ARBA00004167"/>
    </source>
</evidence>
<feature type="domain" description="Band 7" evidence="3">
    <location>
        <begin position="302"/>
        <end position="484"/>
    </location>
</feature>
<dbReference type="InterPro" id="IPR036013">
    <property type="entry name" value="Band_7/SPFH_dom_sf"/>
</dbReference>
<evidence type="ECO:0000256" key="2">
    <source>
        <dbReference type="SAM" id="Phobius"/>
    </source>
</evidence>
<evidence type="ECO:0000259" key="3">
    <source>
        <dbReference type="SMART" id="SM00244"/>
    </source>
</evidence>
<feature type="transmembrane region" description="Helical" evidence="2">
    <location>
        <begin position="207"/>
        <end position="228"/>
    </location>
</feature>
<gene>
    <name evidence="4" type="ORF">CMV30_12725</name>
</gene>
<comment type="subcellular location">
    <subcellularLocation>
        <location evidence="1">Membrane</location>
        <topology evidence="1">Single-pass membrane protein</topology>
    </subcellularLocation>
</comment>
<proteinExistence type="predicted"/>
<dbReference type="OrthoDB" id="193573at2"/>
<dbReference type="Gene3D" id="3.30.479.30">
    <property type="entry name" value="Band 7 domain"/>
    <property type="match status" value="1"/>
</dbReference>
<organism evidence="4 5">
    <name type="scientific">Nibricoccus aquaticus</name>
    <dbReference type="NCBI Taxonomy" id="2576891"/>
    <lineage>
        <taxon>Bacteria</taxon>
        <taxon>Pseudomonadati</taxon>
        <taxon>Verrucomicrobiota</taxon>
        <taxon>Opitutia</taxon>
        <taxon>Opitutales</taxon>
        <taxon>Opitutaceae</taxon>
        <taxon>Nibricoccus</taxon>
    </lineage>
</organism>
<keyword evidence="2" id="KW-0812">Transmembrane</keyword>
<sequence>MPAASAASRFPLFCGGVFASVALLHLVLLRLGWQGVLPGIALVSAWWALIAFSQPVWNNLHAREPSTPSPGSPASPRLRFRQSLQHLSAPAFVVAHVLLALACALTAFRLLRPESFPASRLLAFNSLPPSPTALISIPDATLTRTLVLSVSLFFLLYFLRQAVASREIPRRSDPRAGFTLLLILLLAQAAAGLATLYAPTWNLARPLAFATSALAFLLPLEWLLSALVRWFQSPSQRRAHPFSGYSFSTGALLGGRSPLQTLATSVHDAFGLEIRGTWLARYARLCIEPLLLIIVLTSWLSTTVVIVPPDSEAVRVTWGKFQKETLSPGLHFIAPWPMERVRLVPVGRVQDFALGFDKDLGGPVLWTEVHFSGESNLLVGNGEEVLTFNVPVHFDLTDALAAERTSADLPRLLSNLAQRELLIATASRDSFGIMTGERDVVSNQIRDRLQSSADALSLGARIRYVGLKDIHPPVDVAPAFQEVISAFEQRRMMIDLASANRITAIAQASSESFSLRRQAESFSAERLAAITGEAAILTGKVDARAAAPALFDFRNRLSVLEEVLPRIRLVLTAHPPSGSRAPLLYDLRDGANSLP</sequence>
<dbReference type="GO" id="GO:0016020">
    <property type="term" value="C:membrane"/>
    <property type="evidence" value="ECO:0007669"/>
    <property type="project" value="UniProtKB-SubCell"/>
</dbReference>
<feature type="transmembrane region" description="Helical" evidence="2">
    <location>
        <begin position="87"/>
        <end position="111"/>
    </location>
</feature>
<dbReference type="SMART" id="SM00244">
    <property type="entry name" value="PHB"/>
    <property type="match status" value="1"/>
</dbReference>
<dbReference type="RefSeq" id="WP_096056388.1">
    <property type="nucleotide sequence ID" value="NZ_CP023344.1"/>
</dbReference>